<comment type="caution">
    <text evidence="2">The sequence shown here is derived from an EMBL/GenBank/DDBJ whole genome shotgun (WGS) entry which is preliminary data.</text>
</comment>
<feature type="non-terminal residue" evidence="2">
    <location>
        <position position="1"/>
    </location>
</feature>
<dbReference type="EMBL" id="WIXE01000648">
    <property type="protein sequence ID" value="KAK5986406.1"/>
    <property type="molecule type" value="Genomic_DNA"/>
</dbReference>
<evidence type="ECO:0000256" key="1">
    <source>
        <dbReference type="SAM" id="MobiDB-lite"/>
    </source>
</evidence>
<dbReference type="AlphaFoldDB" id="A0AAN8FTK1"/>
<keyword evidence="3" id="KW-1185">Reference proteome</keyword>
<feature type="region of interest" description="Disordered" evidence="1">
    <location>
        <begin position="1"/>
        <end position="32"/>
    </location>
</feature>
<accession>A0AAN8FTK1</accession>
<gene>
    <name evidence="2" type="ORF">GCK32_000381</name>
</gene>
<dbReference type="Proteomes" id="UP001331761">
    <property type="component" value="Unassembled WGS sequence"/>
</dbReference>
<organism evidence="2 3">
    <name type="scientific">Trichostrongylus colubriformis</name>
    <name type="common">Black scour worm</name>
    <dbReference type="NCBI Taxonomy" id="6319"/>
    <lineage>
        <taxon>Eukaryota</taxon>
        <taxon>Metazoa</taxon>
        <taxon>Ecdysozoa</taxon>
        <taxon>Nematoda</taxon>
        <taxon>Chromadorea</taxon>
        <taxon>Rhabditida</taxon>
        <taxon>Rhabditina</taxon>
        <taxon>Rhabditomorpha</taxon>
        <taxon>Strongyloidea</taxon>
        <taxon>Trichostrongylidae</taxon>
        <taxon>Trichostrongylus</taxon>
    </lineage>
</organism>
<sequence length="32" mass="3489">GSTFFQQPPVPDRCTPISNPSNSFDPHPFTAV</sequence>
<evidence type="ECO:0000313" key="2">
    <source>
        <dbReference type="EMBL" id="KAK5986406.1"/>
    </source>
</evidence>
<proteinExistence type="predicted"/>
<reference evidence="2 3" key="1">
    <citation type="submission" date="2019-10" db="EMBL/GenBank/DDBJ databases">
        <title>Assembly and Annotation for the nematode Trichostrongylus colubriformis.</title>
        <authorList>
            <person name="Martin J."/>
        </authorList>
    </citation>
    <scope>NUCLEOTIDE SEQUENCE [LARGE SCALE GENOMIC DNA]</scope>
    <source>
        <strain evidence="2">G859</strain>
        <tissue evidence="2">Whole worm</tissue>
    </source>
</reference>
<name>A0AAN8FTK1_TRICO</name>
<evidence type="ECO:0000313" key="3">
    <source>
        <dbReference type="Proteomes" id="UP001331761"/>
    </source>
</evidence>
<protein>
    <submittedName>
        <fullName evidence="2">Uncharacterized protein</fullName>
    </submittedName>
</protein>